<evidence type="ECO:0000256" key="1">
    <source>
        <dbReference type="ARBA" id="ARBA00004687"/>
    </source>
</evidence>
<evidence type="ECO:0000259" key="3">
    <source>
        <dbReference type="Pfam" id="PF10181"/>
    </source>
</evidence>
<dbReference type="InterPro" id="IPR044215">
    <property type="entry name" value="PIG-H"/>
</dbReference>
<keyword evidence="5" id="KW-1185">Reference proteome</keyword>
<protein>
    <recommendedName>
        <fullName evidence="3">Phosphatidylinositol N-acetylglucosaminyltransferase subunit H conserved domain-containing protein</fullName>
    </recommendedName>
</protein>
<dbReference type="PANTHER" id="PTHR15231">
    <property type="entry name" value="PHOSPHATIDYLINOSITOL N-ACETYLGLUCOSAMINYLTRANSFERASE SUBUNIT H"/>
    <property type="match status" value="1"/>
</dbReference>
<accession>A0AAN9VM05</accession>
<dbReference type="GO" id="GO:0000506">
    <property type="term" value="C:glycosylphosphatidylinositol-N-acetylglucosaminyltransferase (GPI-GnT) complex"/>
    <property type="evidence" value="ECO:0007669"/>
    <property type="project" value="InterPro"/>
</dbReference>
<dbReference type="Proteomes" id="UP001378592">
    <property type="component" value="Unassembled WGS sequence"/>
</dbReference>
<dbReference type="PANTHER" id="PTHR15231:SF1">
    <property type="entry name" value="PHOSPHATIDYLINOSITOL N-ACETYLGLUCOSAMINYLTRANSFERASE SUBUNIT H"/>
    <property type="match status" value="1"/>
</dbReference>
<feature type="domain" description="Phosphatidylinositol N-acetylglucosaminyltransferase subunit H conserved" evidence="3">
    <location>
        <begin position="97"/>
        <end position="166"/>
    </location>
</feature>
<dbReference type="InterPro" id="IPR019328">
    <property type="entry name" value="PIGH-H_dom"/>
</dbReference>
<dbReference type="AlphaFoldDB" id="A0AAN9VM05"/>
<dbReference type="Pfam" id="PF10181">
    <property type="entry name" value="PIG-H"/>
    <property type="match status" value="1"/>
</dbReference>
<reference evidence="4 5" key="1">
    <citation type="submission" date="2024-03" db="EMBL/GenBank/DDBJ databases">
        <title>The genome assembly and annotation of the cricket Gryllus longicercus Weissman &amp; Gray.</title>
        <authorList>
            <person name="Szrajer S."/>
            <person name="Gray D."/>
            <person name="Ylla G."/>
        </authorList>
    </citation>
    <scope>NUCLEOTIDE SEQUENCE [LARGE SCALE GENOMIC DNA]</scope>
    <source>
        <strain evidence="4">DAG 2021-001</strain>
        <tissue evidence="4">Whole body minus gut</tissue>
    </source>
</reference>
<gene>
    <name evidence="4" type="ORF">R5R35_000956</name>
</gene>
<dbReference type="GO" id="GO:0006506">
    <property type="term" value="P:GPI anchor biosynthetic process"/>
    <property type="evidence" value="ECO:0007669"/>
    <property type="project" value="InterPro"/>
</dbReference>
<sequence length="194" mass="22703">MSQTFHRKRKHIYCESVDGLKLSLSVHNSELPEMCSEFVVLNVSCPSLMRTVFSVIFLIVSLLLIYYVYFNIIVIFFGWIVLLYQVFKLFWSVQKETLLVIAPVGLQITTTFLCGYENSHFIPWYCIVDVIINEAISLQKVLFYLAVLVEHKSEKDTSRKIIPLFQFTRPRLKCLEQIYINIQRLFSVSRSNVS</sequence>
<comment type="pathway">
    <text evidence="1">Glycolipid biosynthesis; glycosylphosphatidylinositol-anchor biosynthesis.</text>
</comment>
<comment type="similarity">
    <text evidence="2">Belongs to the PIGH family.</text>
</comment>
<evidence type="ECO:0000313" key="5">
    <source>
        <dbReference type="Proteomes" id="UP001378592"/>
    </source>
</evidence>
<organism evidence="4 5">
    <name type="scientific">Gryllus longicercus</name>
    <dbReference type="NCBI Taxonomy" id="2509291"/>
    <lineage>
        <taxon>Eukaryota</taxon>
        <taxon>Metazoa</taxon>
        <taxon>Ecdysozoa</taxon>
        <taxon>Arthropoda</taxon>
        <taxon>Hexapoda</taxon>
        <taxon>Insecta</taxon>
        <taxon>Pterygota</taxon>
        <taxon>Neoptera</taxon>
        <taxon>Polyneoptera</taxon>
        <taxon>Orthoptera</taxon>
        <taxon>Ensifera</taxon>
        <taxon>Gryllidea</taxon>
        <taxon>Grylloidea</taxon>
        <taxon>Gryllidae</taxon>
        <taxon>Gryllinae</taxon>
        <taxon>Gryllus</taxon>
    </lineage>
</organism>
<comment type="caution">
    <text evidence="4">The sequence shown here is derived from an EMBL/GenBank/DDBJ whole genome shotgun (WGS) entry which is preliminary data.</text>
</comment>
<evidence type="ECO:0000256" key="2">
    <source>
        <dbReference type="ARBA" id="ARBA00009610"/>
    </source>
</evidence>
<dbReference type="EMBL" id="JAZDUA010000362">
    <property type="protein sequence ID" value="KAK7793758.1"/>
    <property type="molecule type" value="Genomic_DNA"/>
</dbReference>
<evidence type="ECO:0000313" key="4">
    <source>
        <dbReference type="EMBL" id="KAK7793758.1"/>
    </source>
</evidence>
<proteinExistence type="inferred from homology"/>
<name>A0AAN9VM05_9ORTH</name>